<feature type="compositionally biased region" description="Low complexity" evidence="1">
    <location>
        <begin position="55"/>
        <end position="67"/>
    </location>
</feature>
<name>A0AA43QX23_9LECA</name>
<evidence type="ECO:0000256" key="1">
    <source>
        <dbReference type="SAM" id="MobiDB-lite"/>
    </source>
</evidence>
<proteinExistence type="predicted"/>
<gene>
    <name evidence="2" type="ORF">OHK93_004709</name>
</gene>
<evidence type="ECO:0000313" key="3">
    <source>
        <dbReference type="Proteomes" id="UP001161017"/>
    </source>
</evidence>
<feature type="compositionally biased region" description="Low complexity" evidence="1">
    <location>
        <begin position="102"/>
        <end position="117"/>
    </location>
</feature>
<comment type="caution">
    <text evidence="2">The sequence shown here is derived from an EMBL/GenBank/DDBJ whole genome shotgun (WGS) entry which is preliminary data.</text>
</comment>
<feature type="region of interest" description="Disordered" evidence="1">
    <location>
        <begin position="373"/>
        <end position="595"/>
    </location>
</feature>
<evidence type="ECO:0000313" key="2">
    <source>
        <dbReference type="EMBL" id="MDI1492926.1"/>
    </source>
</evidence>
<protein>
    <submittedName>
        <fullName evidence="2">Uncharacterized protein</fullName>
    </submittedName>
</protein>
<feature type="compositionally biased region" description="Polar residues" evidence="1">
    <location>
        <begin position="496"/>
        <end position="512"/>
    </location>
</feature>
<sequence length="692" mass="74928">MVRADSLAIRYLFKWRLIVIKAKHSEYDRINNEGAQDSEHAQSCEEVNKAPTTLQQPESVSSGVGSPQSPPVPASIEPTGLLDRPNTPAPESPSSKDPLQALSTELPEIPSESESLSLPPPGGIIPLPSSLDDAPEPAYAQSRSSDWRDKRNEGLAKFQKAPRGKPALPTWLANELAQEGLADQQDIPTQSSPSPNPKKWLPKSPRVPKEEQSWGEDDANAFPASRLADMLYGAEGPVKVVKCAHDKDCAVQILTSTAHYITDSLSTFPDHYESSPTCELQRHILDVSRIFETRGVADDTRSTSVSLPPSSDTKNTAVIIAGSSAARLKATDGKKEIFETTSIKFQRIPACRKSVLWPRLRLLKVITSVVPSPPTPEALSLATPPPSSAAPSEGDPEPERLSSPQIKALKSLSSTSSPCQTPLITPPPRSEFQVLGISPVSSPSLSFPHGLPNDQQLPPNPKPTTTDRELQAPAKLITGAKERPHHESSGIGQDKQAPSLQNNGESDVSSHPAQVPDSMDGPNVSKQPMPRSKEPTSTFTQPKPPPPRPKPGKDKRCGEKISRPRPAVPAFLLPKTGKQRRPTRDAPPSPPSRLSSMVIATDNPVVTQLCERDKSCSFQVCGKAHHGPLVDPSKPFKIRDWCKFDHCTSRNCGKLRALPPVSRASEQVGLQAHRLGKRQNTSDKVGIKVIEV</sequence>
<feature type="compositionally biased region" description="Basic and acidic residues" evidence="1">
    <location>
        <begin position="33"/>
        <end position="48"/>
    </location>
</feature>
<dbReference type="AlphaFoldDB" id="A0AA43QX23"/>
<dbReference type="Proteomes" id="UP001161017">
    <property type="component" value="Unassembled WGS sequence"/>
</dbReference>
<feature type="compositionally biased region" description="Polar residues" evidence="1">
    <location>
        <begin position="411"/>
        <end position="423"/>
    </location>
</feature>
<feature type="compositionally biased region" description="Basic and acidic residues" evidence="1">
    <location>
        <begin position="551"/>
        <end position="562"/>
    </location>
</feature>
<dbReference type="EMBL" id="JAPUFD010000022">
    <property type="protein sequence ID" value="MDI1492926.1"/>
    <property type="molecule type" value="Genomic_DNA"/>
</dbReference>
<feature type="compositionally biased region" description="Basic and acidic residues" evidence="1">
    <location>
        <begin position="145"/>
        <end position="154"/>
    </location>
</feature>
<reference evidence="2" key="1">
    <citation type="journal article" date="2023" name="Genome Biol. Evol.">
        <title>First Whole Genome Sequence and Flow Cytometry Genome Size Data for the Lichen-Forming Fungus Ramalina farinacea (Ascomycota).</title>
        <authorList>
            <person name="Llewellyn T."/>
            <person name="Mian S."/>
            <person name="Hill R."/>
            <person name="Leitch I.J."/>
            <person name="Gaya E."/>
        </authorList>
    </citation>
    <scope>NUCLEOTIDE SEQUENCE</scope>
    <source>
        <strain evidence="2">LIQ254RAFAR</strain>
    </source>
</reference>
<organism evidence="2 3">
    <name type="scientific">Ramalina farinacea</name>
    <dbReference type="NCBI Taxonomy" id="258253"/>
    <lineage>
        <taxon>Eukaryota</taxon>
        <taxon>Fungi</taxon>
        <taxon>Dikarya</taxon>
        <taxon>Ascomycota</taxon>
        <taxon>Pezizomycotina</taxon>
        <taxon>Lecanoromycetes</taxon>
        <taxon>OSLEUM clade</taxon>
        <taxon>Lecanoromycetidae</taxon>
        <taxon>Lecanorales</taxon>
        <taxon>Lecanorineae</taxon>
        <taxon>Ramalinaceae</taxon>
        <taxon>Ramalina</taxon>
    </lineage>
</organism>
<accession>A0AA43QX23</accession>
<feature type="region of interest" description="Disordered" evidence="1">
    <location>
        <begin position="33"/>
        <end position="218"/>
    </location>
</feature>
<keyword evidence="3" id="KW-1185">Reference proteome</keyword>